<accession>A0A0D0CTP1</accession>
<dbReference type="Proteomes" id="UP000054538">
    <property type="component" value="Unassembled WGS sequence"/>
</dbReference>
<name>A0A0D0CTP1_9AGAM</name>
<feature type="transmembrane region" description="Helical" evidence="1">
    <location>
        <begin position="53"/>
        <end position="69"/>
    </location>
</feature>
<dbReference type="InParanoid" id="A0A0D0CTP1"/>
<sequence>MSTKKKKAVEPLTDPKINIIQGKLQSIMHPMWHHSPPTNLGEAEHGKLKAEQWCLSINFDLLIILYQLWGYGMASREPDKEKQVHRKVLAHSTLLLVITIHWGMSYITSHHHTQQYMKYMKAYLTCLQDTSKEMLKHC</sequence>
<gene>
    <name evidence="2" type="ORF">PAXRUDRAFT_175870</name>
</gene>
<evidence type="ECO:0000256" key="1">
    <source>
        <dbReference type="SAM" id="Phobius"/>
    </source>
</evidence>
<evidence type="ECO:0000313" key="2">
    <source>
        <dbReference type="EMBL" id="KIK74381.1"/>
    </source>
</evidence>
<keyword evidence="1" id="KW-0472">Membrane</keyword>
<keyword evidence="3" id="KW-1185">Reference proteome</keyword>
<dbReference type="OrthoDB" id="3269001at2759"/>
<dbReference type="AlphaFoldDB" id="A0A0D0CTP1"/>
<reference evidence="3" key="2">
    <citation type="submission" date="2015-01" db="EMBL/GenBank/DDBJ databases">
        <title>Evolutionary Origins and Diversification of the Mycorrhizal Mutualists.</title>
        <authorList>
            <consortium name="DOE Joint Genome Institute"/>
            <consortium name="Mycorrhizal Genomics Consortium"/>
            <person name="Kohler A."/>
            <person name="Kuo A."/>
            <person name="Nagy L.G."/>
            <person name="Floudas D."/>
            <person name="Copeland A."/>
            <person name="Barry K.W."/>
            <person name="Cichocki N."/>
            <person name="Veneault-Fourrey C."/>
            <person name="LaButti K."/>
            <person name="Lindquist E.A."/>
            <person name="Lipzen A."/>
            <person name="Lundell T."/>
            <person name="Morin E."/>
            <person name="Murat C."/>
            <person name="Riley R."/>
            <person name="Ohm R."/>
            <person name="Sun H."/>
            <person name="Tunlid A."/>
            <person name="Henrissat B."/>
            <person name="Grigoriev I.V."/>
            <person name="Hibbett D.S."/>
            <person name="Martin F."/>
        </authorList>
    </citation>
    <scope>NUCLEOTIDE SEQUENCE [LARGE SCALE GENOMIC DNA]</scope>
    <source>
        <strain evidence="3">Ve08.2h10</strain>
    </source>
</reference>
<protein>
    <submittedName>
        <fullName evidence="2">Uncharacterized protein</fullName>
    </submittedName>
</protein>
<dbReference type="HOGENOM" id="CLU_1855920_0_0_1"/>
<keyword evidence="1" id="KW-1133">Transmembrane helix</keyword>
<organism evidence="2 3">
    <name type="scientific">Paxillus rubicundulus Ve08.2h10</name>
    <dbReference type="NCBI Taxonomy" id="930991"/>
    <lineage>
        <taxon>Eukaryota</taxon>
        <taxon>Fungi</taxon>
        <taxon>Dikarya</taxon>
        <taxon>Basidiomycota</taxon>
        <taxon>Agaricomycotina</taxon>
        <taxon>Agaricomycetes</taxon>
        <taxon>Agaricomycetidae</taxon>
        <taxon>Boletales</taxon>
        <taxon>Paxilineae</taxon>
        <taxon>Paxillaceae</taxon>
        <taxon>Paxillus</taxon>
    </lineage>
</organism>
<feature type="transmembrane region" description="Helical" evidence="1">
    <location>
        <begin position="89"/>
        <end position="108"/>
    </location>
</feature>
<evidence type="ECO:0000313" key="3">
    <source>
        <dbReference type="Proteomes" id="UP000054538"/>
    </source>
</evidence>
<keyword evidence="1" id="KW-0812">Transmembrane</keyword>
<dbReference type="EMBL" id="KN828914">
    <property type="protein sequence ID" value="KIK74381.1"/>
    <property type="molecule type" value="Genomic_DNA"/>
</dbReference>
<proteinExistence type="predicted"/>
<reference evidence="2 3" key="1">
    <citation type="submission" date="2014-04" db="EMBL/GenBank/DDBJ databases">
        <authorList>
            <consortium name="DOE Joint Genome Institute"/>
            <person name="Kuo A."/>
            <person name="Kohler A."/>
            <person name="Jargeat P."/>
            <person name="Nagy L.G."/>
            <person name="Floudas D."/>
            <person name="Copeland A."/>
            <person name="Barry K.W."/>
            <person name="Cichocki N."/>
            <person name="Veneault-Fourrey C."/>
            <person name="LaButti K."/>
            <person name="Lindquist E.A."/>
            <person name="Lipzen A."/>
            <person name="Lundell T."/>
            <person name="Morin E."/>
            <person name="Murat C."/>
            <person name="Sun H."/>
            <person name="Tunlid A."/>
            <person name="Henrissat B."/>
            <person name="Grigoriev I.V."/>
            <person name="Hibbett D.S."/>
            <person name="Martin F."/>
            <person name="Nordberg H.P."/>
            <person name="Cantor M.N."/>
            <person name="Hua S.X."/>
        </authorList>
    </citation>
    <scope>NUCLEOTIDE SEQUENCE [LARGE SCALE GENOMIC DNA]</scope>
    <source>
        <strain evidence="2 3">Ve08.2h10</strain>
    </source>
</reference>